<name>A0A011PNN8_9PROT</name>
<feature type="region of interest" description="Disordered" evidence="1">
    <location>
        <begin position="28"/>
        <end position="56"/>
    </location>
</feature>
<evidence type="ECO:0000256" key="1">
    <source>
        <dbReference type="SAM" id="MobiDB-lite"/>
    </source>
</evidence>
<accession>A0A011PNN8</accession>
<dbReference type="NCBIfam" id="TIGR02242">
    <property type="entry name" value="tail_TIGR02242"/>
    <property type="match status" value="1"/>
</dbReference>
<protein>
    <submittedName>
        <fullName evidence="2">Phage tail protein domain protein</fullName>
    </submittedName>
</protein>
<dbReference type="Gene3D" id="3.20.20.80">
    <property type="entry name" value="Glycosidases"/>
    <property type="match status" value="1"/>
</dbReference>
<evidence type="ECO:0000313" key="2">
    <source>
        <dbReference type="EMBL" id="EXI67919.1"/>
    </source>
</evidence>
<dbReference type="EMBL" id="JFAX01000007">
    <property type="protein sequence ID" value="EXI67919.1"/>
    <property type="molecule type" value="Genomic_DNA"/>
</dbReference>
<proteinExistence type="predicted"/>
<dbReference type="Proteomes" id="UP000020218">
    <property type="component" value="Unassembled WGS sequence"/>
</dbReference>
<sequence>MDANGTRFHLLLGDADWKSCRCTRQADAPGAQWQAPYDAKAAAKPANDSPAPAEWNSEASELTLRRRPFRFDPAPADTPVDVQTDRRGAAADLFGNWYWVDESGTGIRVRSAGSGSISAFWPPEPTVPPASPGGFAPAESASTAATGTTLGGVAVTAEHYLAVGTLQPPGLLIFDLFSGGPPRQLLWPAAIEFKPFDLAACPLGRLGELAILDRMNRRCWILDRHFQVVRRDQPEVTGGEPAAQTFQPDPGDGSRRIVGRVVGRVSPAGIGLDDALALPTTEAAAIEALADGTWLVLANPPGPKPTGFSEILVVRNGQLAQRLSTEPMKDEIDRETRDGFSLIGHDMALVPGTGAKIGAKTGAKDKACELGRLYIADSGGNQSYVFRLVDDGAGVLSLDPLPEYLPMRCFHGRGLVVYGGMPYYDFAETWVPLVRQPRPRHEPEASVRTRIFDGRQPDCVWHRLLLDGSIPTDCRVRVWSRAGDEQEQIDFLPWVDEPPLYRRSDGSELPWLRSPWPASRGSAPGAGTWELLLRHARGRYLQLRLDLTGNERSTPRLRALRVWYPRFSYLAEYLPAVYREDAGSAAFLDGFLANLEGFWTATEDRIAAAQILFDWRSAPAEALEWLAGWFGVALDPAWDEPRRRLFIRHAMLFFQYRGTAHGLRLALSLALDREIDEGRFTSPERVKPKRFGVRLIEKYQTRKLPDVLFGDPSQLEAPAVPEADSKPWSPAEGGLALRRRYARFTGKPESPLPEFPLLAPEQKAGIWAQFCEQALGYTPWAAALERQAWRLFLATVYVDGDALDRAWRTQFADFDRIDLPADQPADAVIGKDWLAYMRQTAPARMPVERIAWQAFLRSRHATLRALNARYATTWQAFDLIPLPDRLPADGAALEDWFQFESAVLAMRGTAHRFSVLLPMPTGPEVTPDEPQRRLDLARRIVALEKPAHTVFDLRFYWAMFRVGEARLGHDTLIDIGARERLIPPLVLGRGYLGEACVSPTEIESRADRRILGRDRLNP</sequence>
<dbReference type="AlphaFoldDB" id="A0A011PNN8"/>
<comment type="caution">
    <text evidence="2">The sequence shown here is derived from an EMBL/GenBank/DDBJ whole genome shotgun (WGS) entry which is preliminary data.</text>
</comment>
<keyword evidence="3" id="KW-1185">Reference proteome</keyword>
<dbReference type="STRING" id="1454001.AW08_01523"/>
<organism evidence="2 3">
    <name type="scientific">Candidatus Accumulibacter adjunctus</name>
    <dbReference type="NCBI Taxonomy" id="1454001"/>
    <lineage>
        <taxon>Bacteria</taxon>
        <taxon>Pseudomonadati</taxon>
        <taxon>Pseudomonadota</taxon>
        <taxon>Betaproteobacteria</taxon>
        <taxon>Candidatus Accumulibacter</taxon>
    </lineage>
</organism>
<feature type="region of interest" description="Disordered" evidence="1">
    <location>
        <begin position="233"/>
        <end position="253"/>
    </location>
</feature>
<dbReference type="InterPro" id="IPR006521">
    <property type="entry name" value="Tail_protein_I"/>
</dbReference>
<feature type="compositionally biased region" description="Low complexity" evidence="1">
    <location>
        <begin position="31"/>
        <end position="53"/>
    </location>
</feature>
<dbReference type="Pfam" id="PF09684">
    <property type="entry name" value="Tail_P2_I"/>
    <property type="match status" value="1"/>
</dbReference>
<reference evidence="2" key="1">
    <citation type="submission" date="2014-02" db="EMBL/GenBank/DDBJ databases">
        <title>Expanding our view of genomic diversity in Candidatus Accumulibacter clades.</title>
        <authorList>
            <person name="Skennerton C.T."/>
            <person name="Barr J.J."/>
            <person name="Slater F.R."/>
            <person name="Bond P.L."/>
            <person name="Tyson G.W."/>
        </authorList>
    </citation>
    <scope>NUCLEOTIDE SEQUENCE [LARGE SCALE GENOMIC DNA]</scope>
</reference>
<gene>
    <name evidence="2" type="ORF">AW08_01523</name>
</gene>
<dbReference type="PATRIC" id="fig|1454001.3.peg.1600"/>
<dbReference type="InterPro" id="IPR011748">
    <property type="entry name" value="Unchr_phage_tail-like"/>
</dbReference>
<evidence type="ECO:0000313" key="3">
    <source>
        <dbReference type="Proteomes" id="UP000020218"/>
    </source>
</evidence>